<evidence type="ECO:0000313" key="2">
    <source>
        <dbReference type="EMBL" id="KAJ6979015.1"/>
    </source>
</evidence>
<dbReference type="PANTHER" id="PTHR34538">
    <property type="entry name" value="EXPRESSED PROTEIN"/>
    <property type="match status" value="1"/>
</dbReference>
<keyword evidence="3" id="KW-1185">Reference proteome</keyword>
<dbReference type="PANTHER" id="PTHR34538:SF10">
    <property type="entry name" value="GENOME ASSEMBLY, CHROMOSOME: A06"/>
    <property type="match status" value="1"/>
</dbReference>
<proteinExistence type="predicted"/>
<keyword evidence="1" id="KW-0472">Membrane</keyword>
<evidence type="ECO:0000313" key="3">
    <source>
        <dbReference type="Proteomes" id="UP001164929"/>
    </source>
</evidence>
<feature type="transmembrane region" description="Helical" evidence="1">
    <location>
        <begin position="46"/>
        <end position="67"/>
    </location>
</feature>
<organism evidence="2 3">
    <name type="scientific">Populus alba x Populus x berolinensis</name>
    <dbReference type="NCBI Taxonomy" id="444605"/>
    <lineage>
        <taxon>Eukaryota</taxon>
        <taxon>Viridiplantae</taxon>
        <taxon>Streptophyta</taxon>
        <taxon>Embryophyta</taxon>
        <taxon>Tracheophyta</taxon>
        <taxon>Spermatophyta</taxon>
        <taxon>Magnoliopsida</taxon>
        <taxon>eudicotyledons</taxon>
        <taxon>Gunneridae</taxon>
        <taxon>Pentapetalae</taxon>
        <taxon>rosids</taxon>
        <taxon>fabids</taxon>
        <taxon>Malpighiales</taxon>
        <taxon>Salicaceae</taxon>
        <taxon>Saliceae</taxon>
        <taxon>Populus</taxon>
    </lineage>
</organism>
<dbReference type="EMBL" id="JAQIZT010000011">
    <property type="protein sequence ID" value="KAJ6979015.1"/>
    <property type="molecule type" value="Genomic_DNA"/>
</dbReference>
<name>A0AAD6M521_9ROSI</name>
<protein>
    <submittedName>
        <fullName evidence="2">Uncharacterized protein</fullName>
    </submittedName>
</protein>
<gene>
    <name evidence="2" type="ORF">NC653_027243</name>
</gene>
<reference evidence="2" key="1">
    <citation type="journal article" date="2023" name="Mol. Ecol. Resour.">
        <title>Chromosome-level genome assembly of a triploid poplar Populus alba 'Berolinensis'.</title>
        <authorList>
            <person name="Chen S."/>
            <person name="Yu Y."/>
            <person name="Wang X."/>
            <person name="Wang S."/>
            <person name="Zhang T."/>
            <person name="Zhou Y."/>
            <person name="He R."/>
            <person name="Meng N."/>
            <person name="Wang Y."/>
            <person name="Liu W."/>
            <person name="Liu Z."/>
            <person name="Liu J."/>
            <person name="Guo Q."/>
            <person name="Huang H."/>
            <person name="Sederoff R.R."/>
            <person name="Wang G."/>
            <person name="Qu G."/>
            <person name="Chen S."/>
        </authorList>
    </citation>
    <scope>NUCLEOTIDE SEQUENCE</scope>
    <source>
        <strain evidence="2">SC-2020</strain>
    </source>
</reference>
<keyword evidence="1" id="KW-0812">Transmembrane</keyword>
<dbReference type="AlphaFoldDB" id="A0AAD6M521"/>
<evidence type="ECO:0000256" key="1">
    <source>
        <dbReference type="SAM" id="Phobius"/>
    </source>
</evidence>
<sequence length="148" mass="17182">MILEKKVKHDVDKEFIIKCEGAHICYSTKRYLQANFLISFVSPSRFQFFLLIDMGLLIGSFGCVNSYSKKQCRALFWWLKAAVKKAVKKNGGKKRFKFQYDPSSYALNFDDGRCNLDAFKHGNTNTNTNILQESHLILWVCVLWVEEP</sequence>
<accession>A0AAD6M521</accession>
<comment type="caution">
    <text evidence="2">The sequence shown here is derived from an EMBL/GenBank/DDBJ whole genome shotgun (WGS) entry which is preliminary data.</text>
</comment>
<keyword evidence="1" id="KW-1133">Transmembrane helix</keyword>
<dbReference type="Proteomes" id="UP001164929">
    <property type="component" value="Chromosome 11"/>
</dbReference>